<keyword evidence="6" id="KW-1185">Reference proteome</keyword>
<dbReference type="RefSeq" id="WP_006907213.1">
    <property type="nucleotide sequence ID" value="NZ_GG665867.1"/>
</dbReference>
<dbReference type="InterPro" id="IPR029052">
    <property type="entry name" value="Metallo-depent_PP-like"/>
</dbReference>
<comment type="cofactor">
    <cofactor evidence="4">
        <name>Mn(2+)</name>
        <dbReference type="ChEBI" id="CHEBI:29035"/>
    </cofactor>
</comment>
<dbReference type="UniPathway" id="UPA00138"/>
<evidence type="ECO:0000256" key="4">
    <source>
        <dbReference type="HAMAP-Rule" id="MF_01854"/>
    </source>
</evidence>
<keyword evidence="3 4" id="KW-0119">Carbohydrate metabolism</keyword>
<comment type="caution">
    <text evidence="5">The sequence shown here is derived from an EMBL/GenBank/DDBJ whole genome shotgun (WGS) entry which is preliminary data.</text>
</comment>
<keyword evidence="1 4" id="KW-0378">Hydrolase</keyword>
<dbReference type="GO" id="GO:0006094">
    <property type="term" value="P:gluconeogenesis"/>
    <property type="evidence" value="ECO:0007669"/>
    <property type="project" value="UniProtKB-UniRule"/>
</dbReference>
<comment type="similarity">
    <text evidence="4">Belongs to the FBPase class 3 family.</text>
</comment>
<evidence type="ECO:0000313" key="6">
    <source>
        <dbReference type="Proteomes" id="UP000003494"/>
    </source>
</evidence>
<protein>
    <recommendedName>
        <fullName evidence="4">Fructose-1,6-bisphosphatase class 3</fullName>
        <shortName evidence="4">FBPase class 3</shortName>
        <ecNumber evidence="4">3.1.3.11</ecNumber>
    </recommendedName>
    <alternativeName>
        <fullName evidence="4">D-fructose-1,6-bisphosphate 1-phosphohydrolase class 3</fullName>
    </alternativeName>
</protein>
<evidence type="ECO:0000256" key="2">
    <source>
        <dbReference type="ARBA" id="ARBA00023211"/>
    </source>
</evidence>
<dbReference type="GO" id="GO:0042132">
    <property type="term" value="F:fructose 1,6-bisphosphate 1-phosphatase activity"/>
    <property type="evidence" value="ECO:0007669"/>
    <property type="project" value="UniProtKB-UniRule"/>
</dbReference>
<evidence type="ECO:0000313" key="5">
    <source>
        <dbReference type="EMBL" id="EEP27542.1"/>
    </source>
</evidence>
<dbReference type="InterPro" id="IPR009164">
    <property type="entry name" value="FBPtase_class3"/>
</dbReference>
<organism evidence="5 6">
    <name type="scientific">Shuttleworthella satelles DSM 14600</name>
    <dbReference type="NCBI Taxonomy" id="626523"/>
    <lineage>
        <taxon>Bacteria</taxon>
        <taxon>Bacillati</taxon>
        <taxon>Bacillota</taxon>
        <taxon>Clostridia</taxon>
        <taxon>Lachnospirales</taxon>
        <taxon>Lachnospiraceae</taxon>
        <taxon>Shuttleworthella</taxon>
    </lineage>
</organism>
<dbReference type="HOGENOM" id="CLU_028392_2_0_9"/>
<comment type="catalytic activity">
    <reaction evidence="4">
        <text>beta-D-fructose 1,6-bisphosphate + H2O = beta-D-fructose 6-phosphate + phosphate</text>
        <dbReference type="Rhea" id="RHEA:11064"/>
        <dbReference type="ChEBI" id="CHEBI:15377"/>
        <dbReference type="ChEBI" id="CHEBI:32966"/>
        <dbReference type="ChEBI" id="CHEBI:43474"/>
        <dbReference type="ChEBI" id="CHEBI:57634"/>
        <dbReference type="EC" id="3.1.3.11"/>
    </reaction>
</comment>
<dbReference type="EMBL" id="ACIP02000007">
    <property type="protein sequence ID" value="EEP27542.1"/>
    <property type="molecule type" value="Genomic_DNA"/>
</dbReference>
<gene>
    <name evidence="4" type="primary">fbp</name>
    <name evidence="5" type="ORF">GCWU000342_02237</name>
</gene>
<dbReference type="SUPFAM" id="SSF56300">
    <property type="entry name" value="Metallo-dependent phosphatases"/>
    <property type="match status" value="1"/>
</dbReference>
<dbReference type="Proteomes" id="UP000003494">
    <property type="component" value="Unassembled WGS sequence"/>
</dbReference>
<dbReference type="Gene3D" id="3.60.21.10">
    <property type="match status" value="1"/>
</dbReference>
<dbReference type="STRING" id="626523.GCWU000342_02237"/>
<evidence type="ECO:0000256" key="1">
    <source>
        <dbReference type="ARBA" id="ARBA00022801"/>
    </source>
</evidence>
<sequence>MNTDYRKYLKLLAEKYPSQQAVCREIINLNAILNLPKGTEHFMSDLHGEYEAFYHIVNNCSGVIREKIQMIFEDEMTEAERRDLATLVYYPRRKMALLKRQGKITDEWYLMTLNRLISIARFLSGKYTRSKVRKAMSPDFAYIIDELLHMQADEDNNQVAYHREILHTIIALKNAEEFVIALSSLIKRLAVDHLHIVGDIFDRGPSADKIMDLLMGYHSLDIEWGNHDILWMGAACGSGVCVANVLRNNLRHGNMEILESRYGINLRKLVLFALEQYQETDPIKAALRAISVIAYKLEDRVIRENPGFGMDQTRLFSRCDFRNYSVEIEGKIYPLNCRDFPTVDPDDPTKLSEEEKTILDGLVDDFSGSKRLQAHVEFLYEKGSIYRVFNDNVLYHGCIPMDSEGNLDGICLEGNVYRGRSYMDYADRIARRAYYRTRDPKSGKDFSQQDHERDLDFMYFLWAGPKSPLCGRRLATFQREFIDDRSTWEEPTDPYYNFSLDQRYCNMIMREFGVYSPMGHIINGHTPVKTIRGEKPVRGGGKLYVIDGGFCAGMHKTTGIAGYTMIYNSHGIRLKEHRPFMGIEDALANNDDIESSSEVIEKEQQRVMVRDTDIGRGIALDIEDLTSLLEMYRSGEIAERSL</sequence>
<dbReference type="EC" id="3.1.3.11" evidence="4"/>
<dbReference type="Pfam" id="PF06874">
    <property type="entry name" value="FBPase_2"/>
    <property type="match status" value="1"/>
</dbReference>
<comment type="pathway">
    <text evidence="4">Carbohydrate biosynthesis; gluconeogenesis.</text>
</comment>
<reference evidence="5" key="1">
    <citation type="submission" date="2009-04" db="EMBL/GenBank/DDBJ databases">
        <authorList>
            <person name="Weinstock G."/>
            <person name="Sodergren E."/>
            <person name="Clifton S."/>
            <person name="Fulton L."/>
            <person name="Fulton B."/>
            <person name="Courtney L."/>
            <person name="Fronick C."/>
            <person name="Harrison M."/>
            <person name="Strong C."/>
            <person name="Farmer C."/>
            <person name="Delahaunty K."/>
            <person name="Markovic C."/>
            <person name="Hall O."/>
            <person name="Minx P."/>
            <person name="Tomlinson C."/>
            <person name="Mitreva M."/>
            <person name="Nelson J."/>
            <person name="Hou S."/>
            <person name="Wollam A."/>
            <person name="Pepin K.H."/>
            <person name="Johnson M."/>
            <person name="Bhonagiri V."/>
            <person name="Nash W.E."/>
            <person name="Warren W."/>
            <person name="Chinwalla A."/>
            <person name="Mardis E.R."/>
            <person name="Wilson R.K."/>
        </authorList>
    </citation>
    <scope>NUCLEOTIDE SEQUENCE [LARGE SCALE GENOMIC DNA]</scope>
    <source>
        <strain evidence="5">DSM 14600</strain>
    </source>
</reference>
<dbReference type="eggNOG" id="COG3855">
    <property type="taxonomic scope" value="Bacteria"/>
</dbReference>
<accession>C4GDR3</accession>
<evidence type="ECO:0000256" key="3">
    <source>
        <dbReference type="ARBA" id="ARBA00023277"/>
    </source>
</evidence>
<proteinExistence type="inferred from homology"/>
<keyword evidence="2 4" id="KW-0464">Manganese</keyword>
<dbReference type="HAMAP" id="MF_01854">
    <property type="entry name" value="FBPase_class3"/>
    <property type="match status" value="1"/>
</dbReference>
<dbReference type="AlphaFoldDB" id="C4GDR3"/>
<name>C4GDR3_9FIRM</name>